<keyword evidence="2" id="KW-0479">Metal-binding</keyword>
<dbReference type="InterPro" id="IPR036864">
    <property type="entry name" value="Zn2-C6_fun-type_DNA-bd_sf"/>
</dbReference>
<dbReference type="Gene3D" id="4.10.240.10">
    <property type="entry name" value="Zn(2)-C6 fungal-type DNA-binding domain"/>
    <property type="match status" value="1"/>
</dbReference>
<feature type="region of interest" description="Disordered" evidence="7">
    <location>
        <begin position="132"/>
        <end position="170"/>
    </location>
</feature>
<evidence type="ECO:0000256" key="3">
    <source>
        <dbReference type="ARBA" id="ARBA00023015"/>
    </source>
</evidence>
<dbReference type="SMART" id="SM00066">
    <property type="entry name" value="GAL4"/>
    <property type="match status" value="1"/>
</dbReference>
<evidence type="ECO:0000313" key="9">
    <source>
        <dbReference type="EMBL" id="KAJ5235096.1"/>
    </source>
</evidence>
<dbReference type="GeneID" id="81382351"/>
<evidence type="ECO:0000256" key="1">
    <source>
        <dbReference type="ARBA" id="ARBA00004123"/>
    </source>
</evidence>
<keyword evidence="10" id="KW-1185">Reference proteome</keyword>
<evidence type="ECO:0000256" key="7">
    <source>
        <dbReference type="SAM" id="MobiDB-lite"/>
    </source>
</evidence>
<comment type="caution">
    <text evidence="9">The sequence shown here is derived from an EMBL/GenBank/DDBJ whole genome shotgun (WGS) entry which is preliminary data.</text>
</comment>
<dbReference type="Proteomes" id="UP001147733">
    <property type="component" value="Unassembled WGS sequence"/>
</dbReference>
<dbReference type="PANTHER" id="PTHR47338:SF23">
    <property type="entry name" value="ZN(II)2CYS6 TRANSCRIPTION FACTOR (EUROFUNG)"/>
    <property type="match status" value="1"/>
</dbReference>
<dbReference type="InterPro" id="IPR001138">
    <property type="entry name" value="Zn2Cys6_DnaBD"/>
</dbReference>
<comment type="subcellular location">
    <subcellularLocation>
        <location evidence="1">Nucleus</location>
    </subcellularLocation>
</comment>
<keyword evidence="5" id="KW-0804">Transcription</keyword>
<dbReference type="OrthoDB" id="4456959at2759"/>
<dbReference type="InterPro" id="IPR007219">
    <property type="entry name" value="XnlR_reg_dom"/>
</dbReference>
<protein>
    <submittedName>
        <fullName evidence="9">Fungal-specific transcription factor domain-containing protein</fullName>
    </submittedName>
</protein>
<dbReference type="CDD" id="cd00067">
    <property type="entry name" value="GAL4"/>
    <property type="match status" value="1"/>
</dbReference>
<dbReference type="GO" id="GO:0006351">
    <property type="term" value="P:DNA-templated transcription"/>
    <property type="evidence" value="ECO:0007669"/>
    <property type="project" value="InterPro"/>
</dbReference>
<dbReference type="RefSeq" id="XP_056502596.1">
    <property type="nucleotide sequence ID" value="XM_056643184.1"/>
</dbReference>
<dbReference type="GO" id="GO:0000981">
    <property type="term" value="F:DNA-binding transcription factor activity, RNA polymerase II-specific"/>
    <property type="evidence" value="ECO:0007669"/>
    <property type="project" value="InterPro"/>
</dbReference>
<gene>
    <name evidence="9" type="ORF">N7469_004264</name>
</gene>
<dbReference type="AlphaFoldDB" id="A0A9W9P449"/>
<accession>A0A9W9P449</accession>
<evidence type="ECO:0000256" key="4">
    <source>
        <dbReference type="ARBA" id="ARBA00023125"/>
    </source>
</evidence>
<keyword evidence="3" id="KW-0805">Transcription regulation</keyword>
<keyword evidence="4" id="KW-0238">DNA-binding</keyword>
<dbReference type="GO" id="GO:0008270">
    <property type="term" value="F:zinc ion binding"/>
    <property type="evidence" value="ECO:0007669"/>
    <property type="project" value="InterPro"/>
</dbReference>
<name>A0A9W9P449_PENCI</name>
<evidence type="ECO:0000256" key="5">
    <source>
        <dbReference type="ARBA" id="ARBA00023163"/>
    </source>
</evidence>
<feature type="domain" description="Zn(2)-C6 fungal-type" evidence="8">
    <location>
        <begin position="21"/>
        <end position="51"/>
    </location>
</feature>
<dbReference type="EMBL" id="JAPQKT010000003">
    <property type="protein sequence ID" value="KAJ5235096.1"/>
    <property type="molecule type" value="Genomic_DNA"/>
</dbReference>
<evidence type="ECO:0000256" key="6">
    <source>
        <dbReference type="ARBA" id="ARBA00023242"/>
    </source>
</evidence>
<dbReference type="PROSITE" id="PS00463">
    <property type="entry name" value="ZN2_CY6_FUNGAL_1"/>
    <property type="match status" value="1"/>
</dbReference>
<evidence type="ECO:0000313" key="10">
    <source>
        <dbReference type="Proteomes" id="UP001147733"/>
    </source>
</evidence>
<dbReference type="SUPFAM" id="SSF57701">
    <property type="entry name" value="Zn2/Cys6 DNA-binding domain"/>
    <property type="match status" value="1"/>
</dbReference>
<sequence>MDPSNAAEETTIIGADQDRPSCQGCRRRKLKCSRESPTCSQCQRLSSPCVYDNKRSKPGLKTGAVEGLSRRIEVLEDALREVQAKESSCSGASGEYIPPSPKHSRLDDVVNVLSTVCMELCKFNSRNNRAEKELVSEKLHQNSPHSERDGQSESPLGHHSRKRRRVDTCGNPNIELQLPLENLKASSSLPTPEILEDIVDTYFERIHPWIPMIHETRFRRRMHDPDQRSSLVVILHAMVVAAVRYGYSDDGITSQAEAESKAKTSRSIVVLTAMDDLSVENLQALIIIAFDDIGNGNTSRAWSIVGSLTRTVEYLRLSVEDEGHDTQRLLKPLLSLPPSRKWVEEEERRRVFWNIFNLDRFCSVATGWNTSLTADDVHRRLPADGGLWHREEQVTTPFFGIWDRSEARIGNSIAFLPAQYSSVPKSPESQAESPAQYGSPQLVSPGTMQPDMSTVGAFAYCIEATESLSRVTTFFLQQKINFEDRREVSGWLTRFKELDLRLVHWKMFLPQKWRDSNISRQPTLVNMDPNLTLAHVTHNTSMILLHQRIGYPPAEWANIVRLPSVCSAETCQNAAMEIQNMTSKYLDNTAAIYPVSNQFVFCVFVAARVLLVHWRYYSTELPQELWYLVDSLEEMARRWRGSASSNLPPSRCLASTYADHLRDLHKRCLAAPNFNVDVLGYSTVVSNPHAPSASGSVQTSHSPLISRNYEYTKSPRKNGSVLSVPERIDAALPGSEIQWSQSGEFISPRNGKPQLDQSIISYPVNGHHQADELSNISYLLLDQRFMDMDRVISLEDMMFANTMASADGLTGELSGMNGQI</sequence>
<dbReference type="SMART" id="SM00906">
    <property type="entry name" value="Fungal_trans"/>
    <property type="match status" value="1"/>
</dbReference>
<dbReference type="PANTHER" id="PTHR47338">
    <property type="entry name" value="ZN(II)2CYS6 TRANSCRIPTION FACTOR (EUROFUNG)-RELATED"/>
    <property type="match status" value="1"/>
</dbReference>
<dbReference type="Pfam" id="PF00172">
    <property type="entry name" value="Zn_clus"/>
    <property type="match status" value="1"/>
</dbReference>
<dbReference type="CDD" id="cd12148">
    <property type="entry name" value="fungal_TF_MHR"/>
    <property type="match status" value="1"/>
</dbReference>
<reference evidence="9" key="1">
    <citation type="submission" date="2022-11" db="EMBL/GenBank/DDBJ databases">
        <authorList>
            <person name="Petersen C."/>
        </authorList>
    </citation>
    <scope>NUCLEOTIDE SEQUENCE</scope>
    <source>
        <strain evidence="9">IBT 23319</strain>
    </source>
</reference>
<evidence type="ECO:0000256" key="2">
    <source>
        <dbReference type="ARBA" id="ARBA00022723"/>
    </source>
</evidence>
<dbReference type="GO" id="GO:0003677">
    <property type="term" value="F:DNA binding"/>
    <property type="evidence" value="ECO:0007669"/>
    <property type="project" value="UniProtKB-KW"/>
</dbReference>
<dbReference type="Pfam" id="PF04082">
    <property type="entry name" value="Fungal_trans"/>
    <property type="match status" value="1"/>
</dbReference>
<proteinExistence type="predicted"/>
<reference evidence="9" key="2">
    <citation type="journal article" date="2023" name="IMA Fungus">
        <title>Comparative genomic study of the Penicillium genus elucidates a diverse pangenome and 15 lateral gene transfer events.</title>
        <authorList>
            <person name="Petersen C."/>
            <person name="Sorensen T."/>
            <person name="Nielsen M.R."/>
            <person name="Sondergaard T.E."/>
            <person name="Sorensen J.L."/>
            <person name="Fitzpatrick D.A."/>
            <person name="Frisvad J.C."/>
            <person name="Nielsen K.L."/>
        </authorList>
    </citation>
    <scope>NUCLEOTIDE SEQUENCE</scope>
    <source>
        <strain evidence="9">IBT 23319</strain>
    </source>
</reference>
<dbReference type="GO" id="GO:0005634">
    <property type="term" value="C:nucleus"/>
    <property type="evidence" value="ECO:0007669"/>
    <property type="project" value="UniProtKB-SubCell"/>
</dbReference>
<organism evidence="9 10">
    <name type="scientific">Penicillium citrinum</name>
    <dbReference type="NCBI Taxonomy" id="5077"/>
    <lineage>
        <taxon>Eukaryota</taxon>
        <taxon>Fungi</taxon>
        <taxon>Dikarya</taxon>
        <taxon>Ascomycota</taxon>
        <taxon>Pezizomycotina</taxon>
        <taxon>Eurotiomycetes</taxon>
        <taxon>Eurotiomycetidae</taxon>
        <taxon>Eurotiales</taxon>
        <taxon>Aspergillaceae</taxon>
        <taxon>Penicillium</taxon>
    </lineage>
</organism>
<feature type="region of interest" description="Disordered" evidence="7">
    <location>
        <begin position="424"/>
        <end position="446"/>
    </location>
</feature>
<dbReference type="InterPro" id="IPR050815">
    <property type="entry name" value="TF_fung"/>
</dbReference>
<dbReference type="PROSITE" id="PS50048">
    <property type="entry name" value="ZN2_CY6_FUNGAL_2"/>
    <property type="match status" value="1"/>
</dbReference>
<evidence type="ECO:0000259" key="8">
    <source>
        <dbReference type="PROSITE" id="PS50048"/>
    </source>
</evidence>
<keyword evidence="6" id="KW-0539">Nucleus</keyword>
<feature type="compositionally biased region" description="Basic and acidic residues" evidence="7">
    <location>
        <begin position="132"/>
        <end position="151"/>
    </location>
</feature>